<evidence type="ECO:0000256" key="2">
    <source>
        <dbReference type="SAM" id="SignalP"/>
    </source>
</evidence>
<feature type="chain" id="PRO_5041732243" description="Chemokine interleukin-8-like domain-containing protein" evidence="2">
    <location>
        <begin position="30"/>
        <end position="96"/>
    </location>
</feature>
<dbReference type="GO" id="GO:0005615">
    <property type="term" value="C:extracellular space"/>
    <property type="evidence" value="ECO:0007669"/>
    <property type="project" value="UniProtKB-KW"/>
</dbReference>
<name>A0AA88PCT0_9TELE</name>
<keyword evidence="2" id="KW-0732">Signal</keyword>
<evidence type="ECO:0000313" key="5">
    <source>
        <dbReference type="Proteomes" id="UP001187343"/>
    </source>
</evidence>
<dbReference type="GO" id="GO:0008009">
    <property type="term" value="F:chemokine activity"/>
    <property type="evidence" value="ECO:0007669"/>
    <property type="project" value="InterPro"/>
</dbReference>
<dbReference type="AlphaFoldDB" id="A0AA88PCT0"/>
<proteinExistence type="predicted"/>
<dbReference type="InterPro" id="IPR001811">
    <property type="entry name" value="Chemokine_IL8-like_dom"/>
</dbReference>
<reference evidence="4" key="1">
    <citation type="submission" date="2023-08" db="EMBL/GenBank/DDBJ databases">
        <title>Chromosome-level Genome Assembly of mud carp (Cirrhinus molitorella).</title>
        <authorList>
            <person name="Liu H."/>
        </authorList>
    </citation>
    <scope>NUCLEOTIDE SEQUENCE</scope>
    <source>
        <strain evidence="4">Prfri</strain>
        <tissue evidence="4">Muscle</tissue>
    </source>
</reference>
<accession>A0AA88PCT0</accession>
<dbReference type="Proteomes" id="UP001187343">
    <property type="component" value="Unassembled WGS sequence"/>
</dbReference>
<organism evidence="4 5">
    <name type="scientific">Cirrhinus molitorella</name>
    <name type="common">mud carp</name>
    <dbReference type="NCBI Taxonomy" id="172907"/>
    <lineage>
        <taxon>Eukaryota</taxon>
        <taxon>Metazoa</taxon>
        <taxon>Chordata</taxon>
        <taxon>Craniata</taxon>
        <taxon>Vertebrata</taxon>
        <taxon>Euteleostomi</taxon>
        <taxon>Actinopterygii</taxon>
        <taxon>Neopterygii</taxon>
        <taxon>Teleostei</taxon>
        <taxon>Ostariophysi</taxon>
        <taxon>Cypriniformes</taxon>
        <taxon>Cyprinidae</taxon>
        <taxon>Labeoninae</taxon>
        <taxon>Labeonini</taxon>
        <taxon>Cirrhinus</taxon>
    </lineage>
</organism>
<keyword evidence="1" id="KW-0202">Cytokine</keyword>
<dbReference type="GO" id="GO:0006955">
    <property type="term" value="P:immune response"/>
    <property type="evidence" value="ECO:0007669"/>
    <property type="project" value="InterPro"/>
</dbReference>
<dbReference type="EMBL" id="JAUYZG010000024">
    <property type="protein sequence ID" value="KAK2870218.1"/>
    <property type="molecule type" value="Genomic_DNA"/>
</dbReference>
<comment type="caution">
    <text evidence="4">The sequence shown here is derived from an EMBL/GenBank/DDBJ whole genome shotgun (WGS) entry which is preliminary data.</text>
</comment>
<keyword evidence="5" id="KW-1185">Reference proteome</keyword>
<dbReference type="InterPro" id="IPR036048">
    <property type="entry name" value="Interleukin_8-like_sf"/>
</dbReference>
<sequence length="96" mass="10995">MHLSSASHQFICLFSLVILLCAFTSGVTSHDPKRPTCCTKEMLTDKDPLTQITSCNILRETSKCVEAVVFIDVFENMYCINPKAPWLNKRMKRLRK</sequence>
<feature type="domain" description="Chemokine interleukin-8-like" evidence="3">
    <location>
        <begin position="36"/>
        <end position="94"/>
    </location>
</feature>
<dbReference type="SUPFAM" id="SSF54117">
    <property type="entry name" value="Interleukin 8-like chemokines"/>
    <property type="match status" value="1"/>
</dbReference>
<feature type="signal peptide" evidence="2">
    <location>
        <begin position="1"/>
        <end position="29"/>
    </location>
</feature>
<protein>
    <recommendedName>
        <fullName evidence="3">Chemokine interleukin-8-like domain-containing protein</fullName>
    </recommendedName>
</protein>
<dbReference type="Pfam" id="PF00048">
    <property type="entry name" value="IL8"/>
    <property type="match status" value="1"/>
</dbReference>
<dbReference type="Gene3D" id="2.40.50.40">
    <property type="match status" value="1"/>
</dbReference>
<gene>
    <name evidence="4" type="ORF">Q8A67_024610</name>
</gene>
<evidence type="ECO:0000313" key="4">
    <source>
        <dbReference type="EMBL" id="KAK2870218.1"/>
    </source>
</evidence>
<evidence type="ECO:0000259" key="3">
    <source>
        <dbReference type="Pfam" id="PF00048"/>
    </source>
</evidence>
<evidence type="ECO:0000256" key="1">
    <source>
        <dbReference type="ARBA" id="ARBA00022514"/>
    </source>
</evidence>